<evidence type="ECO:0000313" key="3">
    <source>
        <dbReference type="EMBL" id="OXA42023.1"/>
    </source>
</evidence>
<name>A0A226DA41_FOLCA</name>
<organism evidence="3 4">
    <name type="scientific">Folsomia candida</name>
    <name type="common">Springtail</name>
    <dbReference type="NCBI Taxonomy" id="158441"/>
    <lineage>
        <taxon>Eukaryota</taxon>
        <taxon>Metazoa</taxon>
        <taxon>Ecdysozoa</taxon>
        <taxon>Arthropoda</taxon>
        <taxon>Hexapoda</taxon>
        <taxon>Collembola</taxon>
        <taxon>Entomobryomorpha</taxon>
        <taxon>Isotomoidea</taxon>
        <taxon>Isotomidae</taxon>
        <taxon>Proisotominae</taxon>
        <taxon>Folsomia</taxon>
    </lineage>
</organism>
<protein>
    <recommendedName>
        <fullName evidence="2">CRAL-TRIO domain-containing protein</fullName>
    </recommendedName>
</protein>
<dbReference type="InterPro" id="IPR036865">
    <property type="entry name" value="CRAL-TRIO_dom_sf"/>
</dbReference>
<keyword evidence="4" id="KW-1185">Reference proteome</keyword>
<dbReference type="Proteomes" id="UP000198287">
    <property type="component" value="Unassembled WGS sequence"/>
</dbReference>
<feature type="signal peptide" evidence="1">
    <location>
        <begin position="1"/>
        <end position="18"/>
    </location>
</feature>
<dbReference type="InterPro" id="IPR051064">
    <property type="entry name" value="SEC14/CRAL-TRIO_domain"/>
</dbReference>
<dbReference type="PANTHER" id="PTHR23324:SF83">
    <property type="entry name" value="SEC14-LIKE PROTEIN 2"/>
    <property type="match status" value="1"/>
</dbReference>
<dbReference type="AlphaFoldDB" id="A0A226DA41"/>
<accession>A0A226DA41</accession>
<dbReference type="InterPro" id="IPR036273">
    <property type="entry name" value="CRAL/TRIO_N_dom_sf"/>
</dbReference>
<comment type="caution">
    <text evidence="3">The sequence shown here is derived from an EMBL/GenBank/DDBJ whole genome shotgun (WGS) entry which is preliminary data.</text>
</comment>
<feature type="chain" id="PRO_5013144218" description="CRAL-TRIO domain-containing protein" evidence="1">
    <location>
        <begin position="19"/>
        <end position="329"/>
    </location>
</feature>
<dbReference type="SUPFAM" id="SSF52087">
    <property type="entry name" value="CRAL/TRIO domain"/>
    <property type="match status" value="1"/>
</dbReference>
<dbReference type="InterPro" id="IPR001251">
    <property type="entry name" value="CRAL-TRIO_dom"/>
</dbReference>
<keyword evidence="1" id="KW-0732">Signal</keyword>
<feature type="domain" description="CRAL-TRIO" evidence="2">
    <location>
        <begin position="132"/>
        <end position="311"/>
    </location>
</feature>
<evidence type="ECO:0000313" key="4">
    <source>
        <dbReference type="Proteomes" id="UP000198287"/>
    </source>
</evidence>
<reference evidence="3 4" key="1">
    <citation type="submission" date="2015-12" db="EMBL/GenBank/DDBJ databases">
        <title>The genome of Folsomia candida.</title>
        <authorList>
            <person name="Faddeeva A."/>
            <person name="Derks M.F."/>
            <person name="Anvar Y."/>
            <person name="Smit S."/>
            <person name="Van Straalen N."/>
            <person name="Roelofs D."/>
        </authorList>
    </citation>
    <scope>NUCLEOTIDE SEQUENCE [LARGE SCALE GENOMIC DNA]</scope>
    <source>
        <strain evidence="3 4">VU population</strain>
        <tissue evidence="3">Whole body</tissue>
    </source>
</reference>
<dbReference type="GO" id="GO:0005737">
    <property type="term" value="C:cytoplasm"/>
    <property type="evidence" value="ECO:0007669"/>
    <property type="project" value="TreeGrafter"/>
</dbReference>
<proteinExistence type="predicted"/>
<dbReference type="InterPro" id="IPR011074">
    <property type="entry name" value="CRAL/TRIO_N_dom"/>
</dbReference>
<dbReference type="OrthoDB" id="1434354at2759"/>
<dbReference type="Pfam" id="PF00650">
    <property type="entry name" value="CRAL_TRIO"/>
    <property type="match status" value="1"/>
</dbReference>
<dbReference type="SMART" id="SM01100">
    <property type="entry name" value="CRAL_TRIO_N"/>
    <property type="match status" value="1"/>
</dbReference>
<dbReference type="PROSITE" id="PS50191">
    <property type="entry name" value="CRAL_TRIO"/>
    <property type="match status" value="1"/>
</dbReference>
<gene>
    <name evidence="3" type="ORF">Fcan01_23239</name>
</gene>
<dbReference type="SUPFAM" id="SSF46938">
    <property type="entry name" value="CRAL/TRIO N-terminal domain"/>
    <property type="match status" value="1"/>
</dbReference>
<sequence>MLLSVLLVVVVILHEIPAQGINEDLVITLEQKEKLDEFREIMEPKLPHDYMKMDIYLIRWLKARDFDIPAATRMLREISKILITSTLIKNEVFKKKRGCELHEPIYHQIIDIEGVNLHWREENGMDSILDEDWTEFNTQYRFNLEGCDDNGAPVAVLFVGEWDMRRAALAGQSDKMRRFIDKLFEEVTTVLRTQQTRGYNATRVNIILDAASLSFQVQACPRCIPFYIYLVQTLGAHFPNTVNVCLVVNTPDIAVPLWNNIIKPVAPPDVRKLVDVYGRKRSVWREALLTKYGIDWTKMSHDMGGDGPDPVDSNDLRKNGYLYECPELK</sequence>
<dbReference type="Gene3D" id="3.40.525.10">
    <property type="entry name" value="CRAL-TRIO lipid binding domain"/>
    <property type="match status" value="1"/>
</dbReference>
<dbReference type="PANTHER" id="PTHR23324">
    <property type="entry name" value="SEC14 RELATED PROTEIN"/>
    <property type="match status" value="1"/>
</dbReference>
<evidence type="ECO:0000256" key="1">
    <source>
        <dbReference type="SAM" id="SignalP"/>
    </source>
</evidence>
<dbReference type="CDD" id="cd00170">
    <property type="entry name" value="SEC14"/>
    <property type="match status" value="1"/>
</dbReference>
<evidence type="ECO:0000259" key="2">
    <source>
        <dbReference type="PROSITE" id="PS50191"/>
    </source>
</evidence>
<dbReference type="EMBL" id="LNIX01000027">
    <property type="protein sequence ID" value="OXA42023.1"/>
    <property type="molecule type" value="Genomic_DNA"/>
</dbReference>